<evidence type="ECO:0000313" key="8">
    <source>
        <dbReference type="EMBL" id="PTU30531.1"/>
    </source>
</evidence>
<evidence type="ECO:0000256" key="5">
    <source>
        <dbReference type="ARBA" id="ARBA00022801"/>
    </source>
</evidence>
<protein>
    <submittedName>
        <fullName evidence="8">Tannase/feruloyl esterase family alpha/beta hydrolase</fullName>
    </submittedName>
</protein>
<evidence type="ECO:0000256" key="3">
    <source>
        <dbReference type="ARBA" id="ARBA00022723"/>
    </source>
</evidence>
<proteinExistence type="inferred from homology"/>
<dbReference type="EMBL" id="QANS01000005">
    <property type="protein sequence ID" value="PTU30531.1"/>
    <property type="molecule type" value="Genomic_DNA"/>
</dbReference>
<dbReference type="GO" id="GO:0052689">
    <property type="term" value="F:carboxylic ester hydrolase activity"/>
    <property type="evidence" value="ECO:0007669"/>
    <property type="project" value="UniProtKB-KW"/>
</dbReference>
<dbReference type="Pfam" id="PF07519">
    <property type="entry name" value="Tannase"/>
    <property type="match status" value="1"/>
</dbReference>
<dbReference type="SUPFAM" id="SSF53474">
    <property type="entry name" value="alpha/beta-Hydrolases"/>
    <property type="match status" value="1"/>
</dbReference>
<evidence type="ECO:0000256" key="4">
    <source>
        <dbReference type="ARBA" id="ARBA00022729"/>
    </source>
</evidence>
<keyword evidence="3" id="KW-0479">Metal-binding</keyword>
<dbReference type="Proteomes" id="UP000244248">
    <property type="component" value="Unassembled WGS sequence"/>
</dbReference>
<evidence type="ECO:0000256" key="6">
    <source>
        <dbReference type="ARBA" id="ARBA00022837"/>
    </source>
</evidence>
<evidence type="ECO:0000256" key="7">
    <source>
        <dbReference type="ARBA" id="ARBA00023157"/>
    </source>
</evidence>
<keyword evidence="7" id="KW-1015">Disulfide bond</keyword>
<keyword evidence="5 8" id="KW-0378">Hydrolase</keyword>
<keyword evidence="9" id="KW-1185">Reference proteome</keyword>
<dbReference type="InterPro" id="IPR029058">
    <property type="entry name" value="AB_hydrolase_fold"/>
</dbReference>
<name>A0A2T5MD80_9GAMM</name>
<gene>
    <name evidence="8" type="ORF">CJD38_13555</name>
</gene>
<comment type="caution">
    <text evidence="8">The sequence shown here is derived from an EMBL/GenBank/DDBJ whole genome shotgun (WGS) entry which is preliminary data.</text>
</comment>
<evidence type="ECO:0000313" key="9">
    <source>
        <dbReference type="Proteomes" id="UP000244248"/>
    </source>
</evidence>
<dbReference type="InterPro" id="IPR011118">
    <property type="entry name" value="Tannase/feruloyl_esterase"/>
</dbReference>
<organism evidence="8 9">
    <name type="scientific">Stenotrophobium rhamnosiphilum</name>
    <dbReference type="NCBI Taxonomy" id="2029166"/>
    <lineage>
        <taxon>Bacteria</taxon>
        <taxon>Pseudomonadati</taxon>
        <taxon>Pseudomonadota</taxon>
        <taxon>Gammaproteobacteria</taxon>
        <taxon>Nevskiales</taxon>
        <taxon>Nevskiaceae</taxon>
        <taxon>Stenotrophobium</taxon>
    </lineage>
</organism>
<comment type="similarity">
    <text evidence="1">Belongs to the tannase family.</text>
</comment>
<keyword evidence="2" id="KW-0719">Serine esterase</keyword>
<dbReference type="AlphaFoldDB" id="A0A2T5MD80"/>
<dbReference type="GO" id="GO:0046872">
    <property type="term" value="F:metal ion binding"/>
    <property type="evidence" value="ECO:0007669"/>
    <property type="project" value="UniProtKB-KW"/>
</dbReference>
<evidence type="ECO:0000256" key="2">
    <source>
        <dbReference type="ARBA" id="ARBA00022487"/>
    </source>
</evidence>
<accession>A0A2T5MD80</accession>
<dbReference type="PANTHER" id="PTHR33938:SF15">
    <property type="entry name" value="FERULOYL ESTERASE B-RELATED"/>
    <property type="match status" value="1"/>
</dbReference>
<evidence type="ECO:0000256" key="1">
    <source>
        <dbReference type="ARBA" id="ARBA00006249"/>
    </source>
</evidence>
<dbReference type="PANTHER" id="PTHR33938">
    <property type="entry name" value="FERULOYL ESTERASE B-RELATED"/>
    <property type="match status" value="1"/>
</dbReference>
<sequence length="511" mass="55501">MMPAYAENSCDDLKNFKMAQLHVDSVDTVTPADTIDFGMPILPPVPANATFCRVLLTLTPTKGSSIRSEVWLPPQKDWNGKFLGTGNGGLAGSLNPPHVAMRDAVARGYATAGTDTGHVGEGEGWSLNGAWALGHPERVKDYGYRSNHVTALAAKALIKAHYNKAQKYSYFQGCSNGGREALMEAQRFPHDYDGIVAGAPANAWTGISAGFAWNTKAINETPESALPDDKLAVLQDAVIKQCDLIDGVADGILEDPRRCVFNPAVVQCTNGDQADCLSAAQVEAAKKIYQGPRNSKTGAQMYPGYPVGSEAVQWSQWITGPKADQAFYATELFRNMVHEDAAWDLSKLNLDADYAKSVKKIGPILNSDKPDMSAFAKKGGKLILYHGWADGALTPLGTIKYYERLHAKMGAAATAKFMRFYMAPGLAHCIGGPGPNDFDMLTPLEQWVEKKTAPDTIIASKYENEYAKLLGMEQSEPLRTRPLCPYPKVAHWKGSGSTDKAENFECRADKK</sequence>
<dbReference type="Gene3D" id="3.40.50.1820">
    <property type="entry name" value="alpha/beta hydrolase"/>
    <property type="match status" value="1"/>
</dbReference>
<keyword evidence="6" id="KW-0106">Calcium</keyword>
<reference evidence="8 9" key="1">
    <citation type="submission" date="2018-04" db="EMBL/GenBank/DDBJ databases">
        <title>Novel species isolated from glacier.</title>
        <authorList>
            <person name="Liu Q."/>
            <person name="Xin Y.-H."/>
        </authorList>
    </citation>
    <scope>NUCLEOTIDE SEQUENCE [LARGE SCALE GENOMIC DNA]</scope>
    <source>
        <strain evidence="8 9">GT1R17</strain>
    </source>
</reference>
<keyword evidence="4" id="KW-0732">Signal</keyword>